<gene>
    <name evidence="1" type="ORF">V6N11_076445</name>
</gene>
<dbReference type="InterPro" id="IPR036691">
    <property type="entry name" value="Endo/exonu/phosph_ase_sf"/>
</dbReference>
<proteinExistence type="predicted"/>
<protein>
    <submittedName>
        <fullName evidence="1">Uncharacterized protein</fullName>
    </submittedName>
</protein>
<dbReference type="SUPFAM" id="SSF56219">
    <property type="entry name" value="DNase I-like"/>
    <property type="match status" value="1"/>
</dbReference>
<evidence type="ECO:0000313" key="1">
    <source>
        <dbReference type="EMBL" id="KAK8996198.1"/>
    </source>
</evidence>
<dbReference type="PANTHER" id="PTHR33710:SF79">
    <property type="entry name" value="OS06G0205337 PROTEIN"/>
    <property type="match status" value="1"/>
</dbReference>
<dbReference type="Proteomes" id="UP001396334">
    <property type="component" value="Unassembled WGS sequence"/>
</dbReference>
<dbReference type="EMBL" id="JBBPBN010000045">
    <property type="protein sequence ID" value="KAK8996198.1"/>
    <property type="molecule type" value="Genomic_DNA"/>
</dbReference>
<comment type="caution">
    <text evidence="1">The sequence shown here is derived from an EMBL/GenBank/DDBJ whole genome shotgun (WGS) entry which is preliminary data.</text>
</comment>
<dbReference type="PANTHER" id="PTHR33710">
    <property type="entry name" value="BNAC02G09200D PROTEIN"/>
    <property type="match status" value="1"/>
</dbReference>
<accession>A0ABR2Q6A2</accession>
<name>A0ABR2Q6A2_9ROSI</name>
<organism evidence="1 2">
    <name type="scientific">Hibiscus sabdariffa</name>
    <name type="common">roselle</name>
    <dbReference type="NCBI Taxonomy" id="183260"/>
    <lineage>
        <taxon>Eukaryota</taxon>
        <taxon>Viridiplantae</taxon>
        <taxon>Streptophyta</taxon>
        <taxon>Embryophyta</taxon>
        <taxon>Tracheophyta</taxon>
        <taxon>Spermatophyta</taxon>
        <taxon>Magnoliopsida</taxon>
        <taxon>eudicotyledons</taxon>
        <taxon>Gunneridae</taxon>
        <taxon>Pentapetalae</taxon>
        <taxon>rosids</taxon>
        <taxon>malvids</taxon>
        <taxon>Malvales</taxon>
        <taxon>Malvaceae</taxon>
        <taxon>Malvoideae</taxon>
        <taxon>Hibiscus</taxon>
    </lineage>
</organism>
<dbReference type="Gene3D" id="3.60.10.10">
    <property type="entry name" value="Endonuclease/exonuclease/phosphatase"/>
    <property type="match status" value="1"/>
</dbReference>
<keyword evidence="2" id="KW-1185">Reference proteome</keyword>
<sequence length="133" mass="15438">MLPRQNGFMTLWSILTYSSSRLRRGIFTWSNHKSEDDSILEKLDRILVSLKWSNSFPRVIGVLDAAIASDHAPIVLLLNGMKKRYRRDFKFEAKWLLEEDCTSKVEESWPSSCGGNNFKGFGRKLNKTRVKLR</sequence>
<reference evidence="1 2" key="1">
    <citation type="journal article" date="2024" name="G3 (Bethesda)">
        <title>Genome assembly of Hibiscus sabdariffa L. provides insights into metabolisms of medicinal natural products.</title>
        <authorList>
            <person name="Kim T."/>
        </authorList>
    </citation>
    <scope>NUCLEOTIDE SEQUENCE [LARGE SCALE GENOMIC DNA]</scope>
    <source>
        <strain evidence="1">TK-2024</strain>
        <tissue evidence="1">Old leaves</tissue>
    </source>
</reference>
<evidence type="ECO:0000313" key="2">
    <source>
        <dbReference type="Proteomes" id="UP001396334"/>
    </source>
</evidence>